<dbReference type="GO" id="GO:0015267">
    <property type="term" value="F:channel activity"/>
    <property type="evidence" value="ECO:0007669"/>
    <property type="project" value="TreeGrafter"/>
</dbReference>
<gene>
    <name evidence="9" type="ORF">PPYR_12551</name>
</gene>
<dbReference type="PANTHER" id="PTHR21191:SF16">
    <property type="entry name" value="AQUAPORIN"/>
    <property type="match status" value="1"/>
</dbReference>
<dbReference type="GO" id="GO:0005737">
    <property type="term" value="C:cytoplasm"/>
    <property type="evidence" value="ECO:0007669"/>
    <property type="project" value="TreeGrafter"/>
</dbReference>
<evidence type="ECO:0000256" key="5">
    <source>
        <dbReference type="ARBA" id="ARBA00022737"/>
    </source>
</evidence>
<dbReference type="EMBL" id="VVIM01000009">
    <property type="protein sequence ID" value="KAB0792931.1"/>
    <property type="molecule type" value="Genomic_DNA"/>
</dbReference>
<dbReference type="FunCoup" id="A0A5N4A6J2">
    <property type="interactions" value="129"/>
</dbReference>
<feature type="transmembrane region" description="Helical" evidence="8">
    <location>
        <begin position="251"/>
        <end position="269"/>
    </location>
</feature>
<feature type="transmembrane region" description="Helical" evidence="8">
    <location>
        <begin position="64"/>
        <end position="83"/>
    </location>
</feature>
<dbReference type="PANTHER" id="PTHR21191">
    <property type="entry name" value="AQUAPORIN"/>
    <property type="match status" value="1"/>
</dbReference>
<keyword evidence="7 8" id="KW-0472">Membrane</keyword>
<evidence type="ECO:0000313" key="10">
    <source>
        <dbReference type="Proteomes" id="UP000327044"/>
    </source>
</evidence>
<evidence type="ECO:0000256" key="2">
    <source>
        <dbReference type="ARBA" id="ARBA00005900"/>
    </source>
</evidence>
<evidence type="ECO:0000256" key="7">
    <source>
        <dbReference type="ARBA" id="ARBA00023136"/>
    </source>
</evidence>
<sequence>MKASTQLYHLLQTIGVVRYSGKKNIYGLHPLIISAAVITATIILADLIRKLLNVILKETIAKEIILEFLATAELCACCFELIVVADNYGVLTYGFFLFLLTLWWSSVWEDATACPYSLVEEFLDGYKTLSTTLILIASQVLGGLAVYSYVQSIWKIQLAETHIGLLGQECVADLAVPFEYGAAIEGIATFLCRLVSRILGETSLRCAHVLDAFFATLLVLAAFNFSGGYFNPALATSLKFGCKGNTFQEHMIVYWLGATLGAVASLYFFKLPFVQRRLDKFKEKYD</sequence>
<dbReference type="InterPro" id="IPR051883">
    <property type="entry name" value="AQP11/12_channel"/>
</dbReference>
<dbReference type="OrthoDB" id="1580043at2759"/>
<dbReference type="Proteomes" id="UP000327044">
    <property type="component" value="Unassembled WGS sequence"/>
</dbReference>
<dbReference type="SUPFAM" id="SSF81338">
    <property type="entry name" value="Aquaporin-like"/>
    <property type="match status" value="1"/>
</dbReference>
<dbReference type="AlphaFoldDB" id="A0A5N4A6J2"/>
<comment type="caution">
    <text evidence="9">The sequence shown here is derived from an EMBL/GenBank/DDBJ whole genome shotgun (WGS) entry which is preliminary data.</text>
</comment>
<evidence type="ECO:0000313" key="9">
    <source>
        <dbReference type="EMBL" id="KAB0792931.1"/>
    </source>
</evidence>
<dbReference type="FunFam" id="1.20.1080.10:FF:000018">
    <property type="entry name" value="Aquaporin"/>
    <property type="match status" value="1"/>
</dbReference>
<keyword evidence="4 8" id="KW-0812">Transmembrane</keyword>
<proteinExistence type="inferred from homology"/>
<feature type="transmembrane region" description="Helical" evidence="8">
    <location>
        <begin position="128"/>
        <end position="150"/>
    </location>
</feature>
<comment type="subcellular location">
    <subcellularLocation>
        <location evidence="1">Membrane</location>
        <topology evidence="1">Multi-pass membrane protein</topology>
    </subcellularLocation>
</comment>
<evidence type="ECO:0000256" key="4">
    <source>
        <dbReference type="ARBA" id="ARBA00022692"/>
    </source>
</evidence>
<dbReference type="GO" id="GO:0016020">
    <property type="term" value="C:membrane"/>
    <property type="evidence" value="ECO:0007669"/>
    <property type="project" value="UniProtKB-SubCell"/>
</dbReference>
<feature type="transmembrane region" description="Helical" evidence="8">
    <location>
        <begin position="212"/>
        <end position="231"/>
    </location>
</feature>
<keyword evidence="5" id="KW-0677">Repeat</keyword>
<dbReference type="InterPro" id="IPR016697">
    <property type="entry name" value="Aquaporin_11/12"/>
</dbReference>
<dbReference type="PIRSF" id="PIRSF017529">
    <property type="entry name" value="Aquaporin_11/12"/>
    <property type="match status" value="1"/>
</dbReference>
<evidence type="ECO:0000256" key="6">
    <source>
        <dbReference type="ARBA" id="ARBA00022989"/>
    </source>
</evidence>
<dbReference type="InParanoid" id="A0A5N4A6J2"/>
<evidence type="ECO:0000256" key="1">
    <source>
        <dbReference type="ARBA" id="ARBA00004141"/>
    </source>
</evidence>
<feature type="transmembrane region" description="Helical" evidence="8">
    <location>
        <begin position="25"/>
        <end position="44"/>
    </location>
</feature>
<dbReference type="Gene3D" id="1.20.1080.10">
    <property type="entry name" value="Glycerol uptake facilitator protein"/>
    <property type="match status" value="1"/>
</dbReference>
<accession>A0A5N4A6J2</accession>
<keyword evidence="3" id="KW-0813">Transport</keyword>
<name>A0A5N4A6J2_PHOPY</name>
<reference evidence="9 10" key="1">
    <citation type="journal article" date="2018" name="Elife">
        <title>Firefly genomes illuminate parallel origins of bioluminescence in beetles.</title>
        <authorList>
            <person name="Fallon T.R."/>
            <person name="Lower S.E."/>
            <person name="Chang C.H."/>
            <person name="Bessho-Uehara M."/>
            <person name="Martin G.J."/>
            <person name="Bewick A.J."/>
            <person name="Behringer M."/>
            <person name="Debat H.J."/>
            <person name="Wong I."/>
            <person name="Day J.C."/>
            <person name="Suvorov A."/>
            <person name="Silva C.J."/>
            <person name="Stanger-Hall K.F."/>
            <person name="Hall D.W."/>
            <person name="Schmitz R.J."/>
            <person name="Nelson D.R."/>
            <person name="Lewis S.M."/>
            <person name="Shigenobu S."/>
            <person name="Bybee S.M."/>
            <person name="Larracuente A.M."/>
            <person name="Oba Y."/>
            <person name="Weng J.K."/>
        </authorList>
    </citation>
    <scope>NUCLEOTIDE SEQUENCE [LARGE SCALE GENOMIC DNA]</scope>
    <source>
        <strain evidence="9">1611_PpyrPB1</strain>
        <tissue evidence="9">Whole body</tissue>
    </source>
</reference>
<keyword evidence="10" id="KW-1185">Reference proteome</keyword>
<dbReference type="InterPro" id="IPR023271">
    <property type="entry name" value="Aquaporin-like"/>
</dbReference>
<protein>
    <recommendedName>
        <fullName evidence="8">Aquaporin</fullName>
    </recommendedName>
</protein>
<evidence type="ECO:0000256" key="8">
    <source>
        <dbReference type="PIRNR" id="PIRNR017529"/>
    </source>
</evidence>
<feature type="transmembrane region" description="Helical" evidence="8">
    <location>
        <begin position="90"/>
        <end position="108"/>
    </location>
</feature>
<keyword evidence="6 8" id="KW-1133">Transmembrane helix</keyword>
<evidence type="ECO:0000256" key="3">
    <source>
        <dbReference type="ARBA" id="ARBA00022448"/>
    </source>
</evidence>
<organism evidence="9 10">
    <name type="scientific">Photinus pyralis</name>
    <name type="common">Common eastern firefly</name>
    <name type="synonym">Lampyris pyralis</name>
    <dbReference type="NCBI Taxonomy" id="7054"/>
    <lineage>
        <taxon>Eukaryota</taxon>
        <taxon>Metazoa</taxon>
        <taxon>Ecdysozoa</taxon>
        <taxon>Arthropoda</taxon>
        <taxon>Hexapoda</taxon>
        <taxon>Insecta</taxon>
        <taxon>Pterygota</taxon>
        <taxon>Neoptera</taxon>
        <taxon>Endopterygota</taxon>
        <taxon>Coleoptera</taxon>
        <taxon>Polyphaga</taxon>
        <taxon>Elateriformia</taxon>
        <taxon>Elateroidea</taxon>
        <taxon>Lampyridae</taxon>
        <taxon>Lampyrinae</taxon>
        <taxon>Photinus</taxon>
    </lineage>
</organism>
<comment type="similarity">
    <text evidence="2">Belongs to the MIP/aquaporin (TC 1.A.8) family. AQP11/AQP12 subfamily.</text>
</comment>